<dbReference type="RefSeq" id="WP_140851134.1">
    <property type="nucleotide sequence ID" value="NZ_RCZC01000004.1"/>
</dbReference>
<dbReference type="PROSITE" id="PS50404">
    <property type="entry name" value="GST_NTER"/>
    <property type="match status" value="1"/>
</dbReference>
<dbReference type="InterPro" id="IPR040079">
    <property type="entry name" value="Glutathione_S-Trfase"/>
</dbReference>
<dbReference type="GO" id="GO:0016740">
    <property type="term" value="F:transferase activity"/>
    <property type="evidence" value="ECO:0007669"/>
    <property type="project" value="UniProtKB-KW"/>
</dbReference>
<sequence>MAYELFWISGSHYAWRVMLALEYKGIPYVSHHLNPSRGEHKSPTYLALNPRGKVPTLRDGETVVTESLAIMAYLESASPRMPLFGRTPAETGLIWQRISEFTSYTQGPIEQGIVFPYKEGGSVMDLERSRAAAAVALRQLAWMEQALSRTAFLAGDEVTAADMVALPTMGMLAQLGRRPRAQEIGLGFEQFSHSLPSIAAWMQRAEQIPGYDAAYPPSWRA</sequence>
<dbReference type="Proteomes" id="UP000319931">
    <property type="component" value="Unassembled WGS sequence"/>
</dbReference>
<proteinExistence type="predicted"/>
<dbReference type="OrthoDB" id="5293590at2"/>
<dbReference type="Pfam" id="PF13410">
    <property type="entry name" value="GST_C_2"/>
    <property type="match status" value="1"/>
</dbReference>
<organism evidence="3 4">
    <name type="scientific">Sphingomonas glacialis</name>
    <dbReference type="NCBI Taxonomy" id="658225"/>
    <lineage>
        <taxon>Bacteria</taxon>
        <taxon>Pseudomonadati</taxon>
        <taxon>Pseudomonadota</taxon>
        <taxon>Alphaproteobacteria</taxon>
        <taxon>Sphingomonadales</taxon>
        <taxon>Sphingomonadaceae</taxon>
        <taxon>Sphingomonas</taxon>
    </lineage>
</organism>
<dbReference type="SUPFAM" id="SSF47616">
    <property type="entry name" value="GST C-terminal domain-like"/>
    <property type="match status" value="1"/>
</dbReference>
<dbReference type="InterPro" id="IPR004045">
    <property type="entry name" value="Glutathione_S-Trfase_N"/>
</dbReference>
<dbReference type="SFLD" id="SFLDS00019">
    <property type="entry name" value="Glutathione_Transferase_(cytos"/>
    <property type="match status" value="1"/>
</dbReference>
<feature type="domain" description="GST N-terminal" evidence="1">
    <location>
        <begin position="1"/>
        <end position="82"/>
    </location>
</feature>
<dbReference type="PROSITE" id="PS50405">
    <property type="entry name" value="GST_CTER"/>
    <property type="match status" value="1"/>
</dbReference>
<dbReference type="Pfam" id="PF13409">
    <property type="entry name" value="GST_N_2"/>
    <property type="match status" value="1"/>
</dbReference>
<evidence type="ECO:0000313" key="4">
    <source>
        <dbReference type="Proteomes" id="UP000319931"/>
    </source>
</evidence>
<dbReference type="PANTHER" id="PTHR44051:SF8">
    <property type="entry name" value="GLUTATHIONE S-TRANSFERASE GSTA"/>
    <property type="match status" value="1"/>
</dbReference>
<dbReference type="InterPro" id="IPR036249">
    <property type="entry name" value="Thioredoxin-like_sf"/>
</dbReference>
<accession>A0A502FRM7</accession>
<dbReference type="SFLD" id="SFLDG00358">
    <property type="entry name" value="Main_(cytGST)"/>
    <property type="match status" value="1"/>
</dbReference>
<gene>
    <name evidence="3" type="ORF">EAH76_15185</name>
</gene>
<feature type="domain" description="GST C-terminal" evidence="2">
    <location>
        <begin position="87"/>
        <end position="221"/>
    </location>
</feature>
<keyword evidence="4" id="KW-1185">Reference proteome</keyword>
<dbReference type="InterPro" id="IPR036282">
    <property type="entry name" value="Glutathione-S-Trfase_C_sf"/>
</dbReference>
<comment type="caution">
    <text evidence="3">The sequence shown here is derived from an EMBL/GenBank/DDBJ whole genome shotgun (WGS) entry which is preliminary data.</text>
</comment>
<dbReference type="AlphaFoldDB" id="A0A502FRM7"/>
<reference evidence="3 4" key="1">
    <citation type="journal article" date="2019" name="Environ. Microbiol.">
        <title>Species interactions and distinct microbial communities in high Arctic permafrost affected cryosols are associated with the CH4 and CO2 gas fluxes.</title>
        <authorList>
            <person name="Altshuler I."/>
            <person name="Hamel J."/>
            <person name="Turney S."/>
            <person name="Magnuson E."/>
            <person name="Levesque R."/>
            <person name="Greer C."/>
            <person name="Whyte L.G."/>
        </authorList>
    </citation>
    <scope>NUCLEOTIDE SEQUENCE [LARGE SCALE GENOMIC DNA]</scope>
    <source>
        <strain evidence="3 4">E6.1</strain>
    </source>
</reference>
<protein>
    <submittedName>
        <fullName evidence="3">Glutathione S-transferase family protein</fullName>
    </submittedName>
</protein>
<evidence type="ECO:0000313" key="3">
    <source>
        <dbReference type="EMBL" id="TPG52061.1"/>
    </source>
</evidence>
<dbReference type="SUPFAM" id="SSF52833">
    <property type="entry name" value="Thioredoxin-like"/>
    <property type="match status" value="1"/>
</dbReference>
<dbReference type="PANTHER" id="PTHR44051">
    <property type="entry name" value="GLUTATHIONE S-TRANSFERASE-RELATED"/>
    <property type="match status" value="1"/>
</dbReference>
<evidence type="ECO:0000259" key="1">
    <source>
        <dbReference type="PROSITE" id="PS50404"/>
    </source>
</evidence>
<keyword evidence="3" id="KW-0808">Transferase</keyword>
<evidence type="ECO:0000259" key="2">
    <source>
        <dbReference type="PROSITE" id="PS50405"/>
    </source>
</evidence>
<dbReference type="Gene3D" id="1.20.1050.130">
    <property type="match status" value="1"/>
</dbReference>
<dbReference type="EMBL" id="RCZC01000004">
    <property type="protein sequence ID" value="TPG52061.1"/>
    <property type="molecule type" value="Genomic_DNA"/>
</dbReference>
<name>A0A502FRM7_9SPHN</name>
<dbReference type="InterPro" id="IPR010987">
    <property type="entry name" value="Glutathione-S-Trfase_C-like"/>
</dbReference>